<protein>
    <submittedName>
        <fullName evidence="1">Uncharacterized protein</fullName>
    </submittedName>
</protein>
<dbReference type="AlphaFoldDB" id="A0A968KWE9"/>
<sequence>MRLNGLVLGIYLLVFLGRNFANEDVLPKDYGWLWSESWQEVVIPPYARAPFAVEVLDASAVEQLVFLGERISHFRRRGELSLIRGMWNQDVMVEQLNTLLVLTEEELLALSAQFSTEYWQSQSAEFMAIVLPAVMREFGLSDLANEQIWFPNRWLVQSFESEEELEEAYAQALKWQRILASEGEVLADFFHDAAQAMLPMMSASLLYYWLYLPDGVWPIYSRLDAIRMLYTLHAGFYDAITLLSMEYLTAYQGYLETLPWSNAQGYSLLLADNWQALLGLFYDQEAYPPYVKERNHLMFDDDVQRIEAYQHLLKASYLWLLASTEEKRSAEARYRQDVLGED</sequence>
<name>A0A968KWE9_9SPIO</name>
<organism evidence="1 2">
    <name type="scientific">Entomospira culicis</name>
    <dbReference type="NCBI Taxonomy" id="2719989"/>
    <lineage>
        <taxon>Bacteria</taxon>
        <taxon>Pseudomonadati</taxon>
        <taxon>Spirochaetota</taxon>
        <taxon>Spirochaetia</taxon>
        <taxon>Spirochaetales</taxon>
        <taxon>Spirochaetaceae</taxon>
        <taxon>Entomospira</taxon>
    </lineage>
</organism>
<dbReference type="RefSeq" id="WP_167696471.1">
    <property type="nucleotide sequence ID" value="NZ_CP118182.1"/>
</dbReference>
<evidence type="ECO:0000313" key="1">
    <source>
        <dbReference type="EMBL" id="NIZ70178.1"/>
    </source>
</evidence>
<gene>
    <name evidence="1" type="ORF">HCT48_08150</name>
</gene>
<dbReference type="EMBL" id="JAATLM010000002">
    <property type="protein sequence ID" value="NIZ70178.1"/>
    <property type="molecule type" value="Genomic_DNA"/>
</dbReference>
<keyword evidence="2" id="KW-1185">Reference proteome</keyword>
<reference evidence="1" key="1">
    <citation type="submission" date="2020-03" db="EMBL/GenBank/DDBJ databases">
        <title>Spirochaetal bacteria isolated from arthropods constitute a novel genus Entomospira genus novum within the order Spirochaetales.</title>
        <authorList>
            <person name="Grana-Miraglia L."/>
            <person name="Sikutova S."/>
            <person name="Fingerle V."/>
            <person name="Sing A."/>
            <person name="Castillo-Ramirez S."/>
            <person name="Margos G."/>
            <person name="Rudolf I."/>
        </authorList>
    </citation>
    <scope>NUCLEOTIDE SEQUENCE</scope>
    <source>
        <strain evidence="1">BR149</strain>
    </source>
</reference>
<evidence type="ECO:0000313" key="2">
    <source>
        <dbReference type="Proteomes" id="UP000778951"/>
    </source>
</evidence>
<accession>A0A968KWE9</accession>
<comment type="caution">
    <text evidence="1">The sequence shown here is derived from an EMBL/GenBank/DDBJ whole genome shotgun (WGS) entry which is preliminary data.</text>
</comment>
<dbReference type="Proteomes" id="UP000778951">
    <property type="component" value="Unassembled WGS sequence"/>
</dbReference>
<proteinExistence type="predicted"/>